<reference evidence="2 3" key="1">
    <citation type="submission" date="2024-09" db="EMBL/GenBank/DDBJ databases">
        <title>Rethinking Asexuality: The Enigmatic Case of Functional Sexual Genes in Lepraria (Stereocaulaceae).</title>
        <authorList>
            <person name="Doellman M."/>
            <person name="Sun Y."/>
            <person name="Barcenas-Pena A."/>
            <person name="Lumbsch H.T."/>
            <person name="Grewe F."/>
        </authorList>
    </citation>
    <scope>NUCLEOTIDE SEQUENCE [LARGE SCALE GENOMIC DNA]</scope>
    <source>
        <strain evidence="2 3">Grewe 0041</strain>
    </source>
</reference>
<comment type="caution">
    <text evidence="2">The sequence shown here is derived from an EMBL/GenBank/DDBJ whole genome shotgun (WGS) entry which is preliminary data.</text>
</comment>
<protein>
    <submittedName>
        <fullName evidence="2">Uncharacterized protein</fullName>
    </submittedName>
</protein>
<organism evidence="2 3">
    <name type="scientific">Lepraria finkii</name>
    <dbReference type="NCBI Taxonomy" id="1340010"/>
    <lineage>
        <taxon>Eukaryota</taxon>
        <taxon>Fungi</taxon>
        <taxon>Dikarya</taxon>
        <taxon>Ascomycota</taxon>
        <taxon>Pezizomycotina</taxon>
        <taxon>Lecanoromycetes</taxon>
        <taxon>OSLEUM clade</taxon>
        <taxon>Lecanoromycetidae</taxon>
        <taxon>Lecanorales</taxon>
        <taxon>Lecanorineae</taxon>
        <taxon>Stereocaulaceae</taxon>
        <taxon>Lepraria</taxon>
    </lineage>
</organism>
<dbReference type="Proteomes" id="UP001590951">
    <property type="component" value="Unassembled WGS sequence"/>
</dbReference>
<feature type="region of interest" description="Disordered" evidence="1">
    <location>
        <begin position="1"/>
        <end position="66"/>
    </location>
</feature>
<feature type="compositionally biased region" description="Polar residues" evidence="1">
    <location>
        <begin position="105"/>
        <end position="117"/>
    </location>
</feature>
<gene>
    <name evidence="2" type="ORF">ABVK25_009111</name>
</gene>
<evidence type="ECO:0000256" key="1">
    <source>
        <dbReference type="SAM" id="MobiDB-lite"/>
    </source>
</evidence>
<accession>A0ABR4B469</accession>
<keyword evidence="3" id="KW-1185">Reference proteome</keyword>
<evidence type="ECO:0000313" key="3">
    <source>
        <dbReference type="Proteomes" id="UP001590951"/>
    </source>
</evidence>
<sequence length="117" mass="12569">MNGAPRVRGTPAFSFAAGTGSNRMPLGPRSNKQTGDELIDLGSPSPKPAKTEAPAIPAISGSSQSNRIDLIQDDKPVAHVPTRRQPTRPALANLKQRQHRRKQNLQEADNATTICHS</sequence>
<dbReference type="EMBL" id="JBHFEH010000045">
    <property type="protein sequence ID" value="KAL2050603.1"/>
    <property type="molecule type" value="Genomic_DNA"/>
</dbReference>
<proteinExistence type="predicted"/>
<evidence type="ECO:0000313" key="2">
    <source>
        <dbReference type="EMBL" id="KAL2050603.1"/>
    </source>
</evidence>
<name>A0ABR4B469_9LECA</name>
<feature type="region of interest" description="Disordered" evidence="1">
    <location>
        <begin position="93"/>
        <end position="117"/>
    </location>
</feature>